<sequence length="1987" mass="225386">MSGSVIRAQRWQVDGEEQYLAVNPNGEIVSLYQTDRHATNEEDNIVKITERTDFDNIQCINYSDATPGLAAVGQFDGRSFLIDIRDSSVEPIVLKPLQPRSCNSVSFNENGLIALGYDRGRQDHSIHVWDINSLQRGDFRGKTSKIFSCITNESISSLSFCPTEPKNFVTGSYKLLREYDVRSNQPTYQIATRCTLNISVNPFSPFMFASNSEDGSLAIWDRRKLTESFQMNSAYQNTNVSNEGPVLLFSKLLNDYQRRTNGSPYRFSSVQRGEIGALFDGDLVRRWQVANVPPLESEVYQYEQMVKLNKKENPNFVPKVARPTGSMFISKVHDTKTKYERVISFDYAPSANAAYGIELVCMRQSGSIYKMKVVDSQNSIAFSSYNDITFCGSSGVFSKFAIDEVNDTMHNKIEKIDDKLAALSLSKRTTQDDNEDEGLGNSQEFDDSKEATDGKKKAANGENGYMADAEAMALISDSLLENDICSTIRRRASRGYGTSCKNNMETLSSMNTYETQLHLNNAWKWIDISYDLITAGKMNFGDFDFGYLGVLGIWNMNKDFMTFNRYTGFENITEKDIMNAAKGIVDRRARECSLLAKPVIGFQGQSSKEVQRRLAMYVIGWDFGVRELEEKYINLVANGNYERAAGWAVFHGDVNRAISILGESNNENYRIMSTAIAAYSAFKDSTTNNTWKDRCRQLASDLEDPYLRIIFAYIADGNWWDVLDESALPLRERLGVALRFLPDSELEIYLNRLADTMIERGDVEGIILTGITMKGINLLQSFVDRNNDIQTACLIASFASPKYFTDERVERWVDSYRTLLNSWSLFSARAKFDIARAKLSRKSNEQSPSGNFVPRQLYLQCTNCHKSITKDTVSSSGSGSGSTHGANANDKKTRKDTNNHSCQHCGFPLPRCAICLITQGVPVPKEDKLNDILKKIDREKKLAEGATNVRKKTNNPSVIQKCNTQVREAQKNIEYLESILKKLQISNASSTSDAGSNNPNTSNAKSYNQVRQRPLFTALDLLKYDCPSLGHKIQYMMQLLEFKIQVETQYREANEKMYNLYQVEGDRSSIAMAERGRSESDRKLQLMKRAMKEYQSMYIDFDDISRENAMINTVRKNPLSGVLFIQIQAIKNVDHIQSPLFSRNPECIISIKIDDNERARTKGSRNDRWADFFDINVEKANELSLTVYDKINDQLIPVGLFWLSLSDVAEEIRRKKVKQERVTSEQWINGSNISDDSTGNQSSSTLLNSVPDLSSKASSVQKLPLATSTSDSPSSASTFSAIRSTGWYGIEPTGEILLTLGFVKTNESKNRTDHNNFTSGLGRHGAIRQRKEEVVESQGHRFVQKQFYNIMSCAVCNEFLRYTGFQCEDCLFLCHQKCIKNIIAKCISKSSSDISSEDTKLNHRIPHRFSPVTNRGAKWCCHCGYLLPFGKKNVRKCEECGTMCHANCMHYVPDLCGISPKTIEKILEALRASQQKTSKRKSLPKTTSGAATLLNLSLGNDAQNNSNSHNNYIRSLDNNDKPDDYFYQDNDHKVDNTADTSTMSVENHNKLLEPTNKTQPIITPPTDNLYPARAVTRNSLEEANDRETSNNTFTREEIQDSYITTDSNLPEANADSSELEIRHSVKIPKYPQEGSKSAPEDMTLADSTKRRHRKRYGLDDYRFLSVLGKGNFGKVMLAEYVNNNQLCAIKVLKKNFIVENDEVESTKSEKRVFLVANKKKHPFLLNLYQCFQTENRIYFVMEYISGGDLMWHVQQKKFSLRRAQFYASEILLALKFLHDNGIIYRDLKLDNIMLTTEGHIKLADYGLCKENMWFGNKTRTFCGTPELMAPEIISGEQTYDKAVDWWAFGVLLYQMILTKTPFKGDDEEEVFNAILTDEPLYPISMSKEAVDIIQKLLTRDAKLRLGSSERDAEEIMEHPYFADVNFNDIFNMKVTPPYKPDVSDPREAKCFEEEFTSQAAKLTPVNSVLSPKLQEMFRGFTYSCDDE</sequence>
<evidence type="ECO:0000256" key="6">
    <source>
        <dbReference type="ARBA" id="ARBA00022723"/>
    </source>
</evidence>
<dbReference type="SMART" id="SM00220">
    <property type="entry name" value="S_TKc"/>
    <property type="match status" value="1"/>
</dbReference>
<dbReference type="GeneID" id="30180018"/>
<dbReference type="SMART" id="SM00239">
    <property type="entry name" value="C2"/>
    <property type="match status" value="1"/>
</dbReference>
<feature type="binding site" evidence="15">
    <location>
        <position position="1690"/>
    </location>
    <ligand>
        <name>ATP</name>
        <dbReference type="ChEBI" id="CHEBI:30616"/>
    </ligand>
</feature>
<comment type="catalytic activity">
    <reaction evidence="13">
        <text>L-seryl-[protein] + ATP = O-phospho-L-seryl-[protein] + ADP + H(+)</text>
        <dbReference type="Rhea" id="RHEA:17989"/>
        <dbReference type="Rhea" id="RHEA-COMP:9863"/>
        <dbReference type="Rhea" id="RHEA-COMP:11604"/>
        <dbReference type="ChEBI" id="CHEBI:15378"/>
        <dbReference type="ChEBI" id="CHEBI:29999"/>
        <dbReference type="ChEBI" id="CHEBI:30616"/>
        <dbReference type="ChEBI" id="CHEBI:83421"/>
        <dbReference type="ChEBI" id="CHEBI:456216"/>
        <dbReference type="EC" id="2.7.11.13"/>
    </reaction>
</comment>
<feature type="region of interest" description="Disordered" evidence="17">
    <location>
        <begin position="871"/>
        <end position="900"/>
    </location>
</feature>
<name>A0A1E3NKV4_9ASCO</name>
<dbReference type="InterPro" id="IPR008271">
    <property type="entry name" value="Ser/Thr_kinase_AS"/>
</dbReference>
<dbReference type="InterPro" id="IPR035892">
    <property type="entry name" value="C2_domain_sf"/>
</dbReference>
<dbReference type="InterPro" id="IPR037312">
    <property type="entry name" value="PKC-like_HR1"/>
</dbReference>
<dbReference type="PROSITE" id="PS51285">
    <property type="entry name" value="AGC_KINASE_CTER"/>
    <property type="match status" value="1"/>
</dbReference>
<feature type="domain" description="Protein kinase" evidence="18">
    <location>
        <begin position="1661"/>
        <end position="1921"/>
    </location>
</feature>
<keyword evidence="8" id="KW-0863">Zinc-finger</keyword>
<dbReference type="InterPro" id="IPR049092">
    <property type="entry name" value="MIOS_a-sol"/>
</dbReference>
<evidence type="ECO:0000256" key="2">
    <source>
        <dbReference type="ARBA" id="ARBA00012429"/>
    </source>
</evidence>
<evidence type="ECO:0000259" key="21">
    <source>
        <dbReference type="PROSITE" id="PS51860"/>
    </source>
</evidence>
<feature type="domain" description="REM-1" evidence="21">
    <location>
        <begin position="1023"/>
        <end position="1100"/>
    </location>
</feature>
<feature type="domain" description="AGC-kinase C-terminal" evidence="20">
    <location>
        <begin position="1922"/>
        <end position="1987"/>
    </location>
</feature>
<dbReference type="SMART" id="SM00109">
    <property type="entry name" value="C1"/>
    <property type="match status" value="2"/>
</dbReference>
<dbReference type="SMART" id="SM00320">
    <property type="entry name" value="WD40"/>
    <property type="match status" value="3"/>
</dbReference>
<dbReference type="PROSITE" id="PS00479">
    <property type="entry name" value="ZF_DAG_PE_1"/>
    <property type="match status" value="2"/>
</dbReference>
<keyword evidence="11 15" id="KW-0067">ATP-binding</keyword>
<dbReference type="InterPro" id="IPR002219">
    <property type="entry name" value="PKC_DAG/PE"/>
</dbReference>
<feature type="domain" description="REM-1" evidence="21">
    <location>
        <begin position="915"/>
        <end position="989"/>
    </location>
</feature>
<dbReference type="EC" id="2.7.11.13" evidence="2"/>
<evidence type="ECO:0000313" key="23">
    <source>
        <dbReference type="Proteomes" id="UP000094455"/>
    </source>
</evidence>
<dbReference type="GO" id="GO:0106310">
    <property type="term" value="F:protein serine kinase activity"/>
    <property type="evidence" value="ECO:0007669"/>
    <property type="project" value="RHEA"/>
</dbReference>
<dbReference type="InterPro" id="IPR046349">
    <property type="entry name" value="C1-like_sf"/>
</dbReference>
<dbReference type="CDD" id="cd20822">
    <property type="entry name" value="C1_ScPKC1-like_rpt1"/>
    <property type="match status" value="1"/>
</dbReference>
<dbReference type="Gene3D" id="3.30.200.20">
    <property type="entry name" value="Phosphorylase Kinase, domain 1"/>
    <property type="match status" value="1"/>
</dbReference>
<dbReference type="CDD" id="cd05570">
    <property type="entry name" value="STKc_PKC"/>
    <property type="match status" value="1"/>
</dbReference>
<organism evidence="22 23">
    <name type="scientific">Pichia membranifaciens NRRL Y-2026</name>
    <dbReference type="NCBI Taxonomy" id="763406"/>
    <lineage>
        <taxon>Eukaryota</taxon>
        <taxon>Fungi</taxon>
        <taxon>Dikarya</taxon>
        <taxon>Ascomycota</taxon>
        <taxon>Saccharomycotina</taxon>
        <taxon>Pichiomycetes</taxon>
        <taxon>Pichiales</taxon>
        <taxon>Pichiaceae</taxon>
        <taxon>Pichia</taxon>
    </lineage>
</organism>
<evidence type="ECO:0000256" key="10">
    <source>
        <dbReference type="ARBA" id="ARBA00022833"/>
    </source>
</evidence>
<evidence type="ECO:0000256" key="4">
    <source>
        <dbReference type="ARBA" id="ARBA00022553"/>
    </source>
</evidence>
<dbReference type="FunFam" id="3.30.200.20:FF:000103">
    <property type="entry name" value="Protein kinase C"/>
    <property type="match status" value="1"/>
</dbReference>
<dbReference type="InterPro" id="IPR017441">
    <property type="entry name" value="Protein_kinase_ATP_BS"/>
</dbReference>
<keyword evidence="3" id="KW-0723">Serine/threonine-protein kinase</keyword>
<dbReference type="GO" id="GO:0004697">
    <property type="term" value="F:diacylglycerol-dependent serine/threonine kinase activity"/>
    <property type="evidence" value="ECO:0007669"/>
    <property type="project" value="UniProtKB-EC"/>
</dbReference>
<dbReference type="PANTHER" id="PTHR24351">
    <property type="entry name" value="RIBOSOMAL PROTEIN S6 KINASE"/>
    <property type="match status" value="1"/>
</dbReference>
<dbReference type="PROSITE" id="PS51860">
    <property type="entry name" value="REM_1"/>
    <property type="match status" value="2"/>
</dbReference>
<dbReference type="SUPFAM" id="SSF50978">
    <property type="entry name" value="WD40 repeat-like"/>
    <property type="match status" value="1"/>
</dbReference>
<dbReference type="SUPFAM" id="SSF56112">
    <property type="entry name" value="Protein kinase-like (PK-like)"/>
    <property type="match status" value="1"/>
</dbReference>
<dbReference type="InterPro" id="IPR011072">
    <property type="entry name" value="HR1_rho-bd"/>
</dbReference>
<dbReference type="PROSITE" id="PS50011">
    <property type="entry name" value="PROTEIN_KINASE_DOM"/>
    <property type="match status" value="1"/>
</dbReference>
<dbReference type="GO" id="GO:0005524">
    <property type="term" value="F:ATP binding"/>
    <property type="evidence" value="ECO:0007669"/>
    <property type="project" value="UniProtKB-UniRule"/>
</dbReference>
<dbReference type="InterPro" id="IPR001680">
    <property type="entry name" value="WD40_rpt"/>
</dbReference>
<dbReference type="GO" id="GO:0009272">
    <property type="term" value="P:fungal-type cell wall biogenesis"/>
    <property type="evidence" value="ECO:0007669"/>
    <property type="project" value="InterPro"/>
</dbReference>
<dbReference type="InterPro" id="IPR000961">
    <property type="entry name" value="AGC-kinase_C"/>
</dbReference>
<keyword evidence="14 16" id="KW-0175">Coiled coil</keyword>
<keyword evidence="6" id="KW-0479">Metal-binding</keyword>
<dbReference type="CDD" id="cd11620">
    <property type="entry name" value="HR1_PKC-like_2_fungi"/>
    <property type="match status" value="1"/>
</dbReference>
<dbReference type="InterPro" id="IPR011009">
    <property type="entry name" value="Kinase-like_dom_sf"/>
</dbReference>
<dbReference type="FunFam" id="1.10.510.10:FF:000210">
    <property type="entry name" value="Non-specific serine/threonine protein kinase"/>
    <property type="match status" value="1"/>
</dbReference>
<evidence type="ECO:0000259" key="18">
    <source>
        <dbReference type="PROSITE" id="PS50011"/>
    </source>
</evidence>
<evidence type="ECO:0000256" key="16">
    <source>
        <dbReference type="SAM" id="Coils"/>
    </source>
</evidence>
<feature type="region of interest" description="Disordered" evidence="17">
    <location>
        <begin position="1498"/>
        <end position="1522"/>
    </location>
</feature>
<feature type="domain" description="Phorbol-ester/DAG-type" evidence="19">
    <location>
        <begin position="1339"/>
        <end position="1386"/>
    </location>
</feature>
<evidence type="ECO:0000256" key="13">
    <source>
        <dbReference type="ARBA" id="ARBA00047470"/>
    </source>
</evidence>
<dbReference type="Gene3D" id="2.130.10.10">
    <property type="entry name" value="YVTN repeat-like/Quinoprotein amine dehydrogenase"/>
    <property type="match status" value="1"/>
</dbReference>
<evidence type="ECO:0000256" key="14">
    <source>
        <dbReference type="PROSITE-ProRule" id="PRU01207"/>
    </source>
</evidence>
<evidence type="ECO:0000256" key="8">
    <source>
        <dbReference type="ARBA" id="ARBA00022771"/>
    </source>
</evidence>
<evidence type="ECO:0000256" key="9">
    <source>
        <dbReference type="ARBA" id="ARBA00022777"/>
    </source>
</evidence>
<comment type="similarity">
    <text evidence="1">Belongs to the protein kinase superfamily. AGC Ser/Thr protein kinase family. PKC subfamily.</text>
</comment>
<evidence type="ECO:0000259" key="19">
    <source>
        <dbReference type="PROSITE" id="PS50081"/>
    </source>
</evidence>
<protein>
    <recommendedName>
        <fullName evidence="2">protein kinase C</fullName>
        <ecNumber evidence="2">2.7.11.13</ecNumber>
    </recommendedName>
</protein>
<dbReference type="InterPro" id="IPR036322">
    <property type="entry name" value="WD40_repeat_dom_sf"/>
</dbReference>
<dbReference type="RefSeq" id="XP_019017829.1">
    <property type="nucleotide sequence ID" value="XM_019163331.1"/>
</dbReference>
<dbReference type="Pfam" id="PF21719">
    <property type="entry name" value="MIOS_a-sol"/>
    <property type="match status" value="1"/>
</dbReference>
<dbReference type="GO" id="GO:0008270">
    <property type="term" value="F:zinc ion binding"/>
    <property type="evidence" value="ECO:0007669"/>
    <property type="project" value="UniProtKB-KW"/>
</dbReference>
<keyword evidence="9" id="KW-0418">Kinase</keyword>
<dbReference type="CDD" id="cd20823">
    <property type="entry name" value="C1_ScPKC1-like_rpt2"/>
    <property type="match status" value="1"/>
</dbReference>
<dbReference type="InterPro" id="IPR036274">
    <property type="entry name" value="HR1_rpt_sf"/>
</dbReference>
<evidence type="ECO:0000256" key="15">
    <source>
        <dbReference type="PROSITE-ProRule" id="PRU10141"/>
    </source>
</evidence>
<feature type="compositionally biased region" description="Basic and acidic residues" evidence="17">
    <location>
        <begin position="889"/>
        <end position="898"/>
    </location>
</feature>
<dbReference type="OrthoDB" id="63267at2759"/>
<feature type="region of interest" description="Disordered" evidence="17">
    <location>
        <begin position="1228"/>
        <end position="1250"/>
    </location>
</feature>
<reference evidence="22 23" key="1">
    <citation type="journal article" date="2016" name="Proc. Natl. Acad. Sci. U.S.A.">
        <title>Comparative genomics of biotechnologically important yeasts.</title>
        <authorList>
            <person name="Riley R."/>
            <person name="Haridas S."/>
            <person name="Wolfe K.H."/>
            <person name="Lopes M.R."/>
            <person name="Hittinger C.T."/>
            <person name="Goeker M."/>
            <person name="Salamov A.A."/>
            <person name="Wisecaver J.H."/>
            <person name="Long T.M."/>
            <person name="Calvey C.H."/>
            <person name="Aerts A.L."/>
            <person name="Barry K.W."/>
            <person name="Choi C."/>
            <person name="Clum A."/>
            <person name="Coughlan A.Y."/>
            <person name="Deshpande S."/>
            <person name="Douglass A.P."/>
            <person name="Hanson S.J."/>
            <person name="Klenk H.-P."/>
            <person name="LaButti K.M."/>
            <person name="Lapidus A."/>
            <person name="Lindquist E.A."/>
            <person name="Lipzen A.M."/>
            <person name="Meier-Kolthoff J.P."/>
            <person name="Ohm R.A."/>
            <person name="Otillar R.P."/>
            <person name="Pangilinan J.L."/>
            <person name="Peng Y."/>
            <person name="Rokas A."/>
            <person name="Rosa C.A."/>
            <person name="Scheuner C."/>
            <person name="Sibirny A.A."/>
            <person name="Slot J.C."/>
            <person name="Stielow J.B."/>
            <person name="Sun H."/>
            <person name="Kurtzman C.P."/>
            <person name="Blackwell M."/>
            <person name="Grigoriev I.V."/>
            <person name="Jeffries T.W."/>
        </authorList>
    </citation>
    <scope>NUCLEOTIDE SEQUENCE [LARGE SCALE GENOMIC DNA]</scope>
    <source>
        <strain evidence="22 23">NRRL Y-2026</strain>
    </source>
</reference>
<keyword evidence="5" id="KW-0808">Transferase</keyword>
<dbReference type="Gene3D" id="1.10.287.160">
    <property type="entry name" value="HR1 repeat"/>
    <property type="match status" value="1"/>
</dbReference>
<dbReference type="PROSITE" id="PS00107">
    <property type="entry name" value="PROTEIN_KINASE_ATP"/>
    <property type="match status" value="1"/>
</dbReference>
<dbReference type="Gene3D" id="3.30.60.20">
    <property type="match status" value="2"/>
</dbReference>
<keyword evidence="7 15" id="KW-0547">Nucleotide-binding</keyword>
<feature type="coiled-coil region" evidence="16">
    <location>
        <begin position="959"/>
        <end position="986"/>
    </location>
</feature>
<proteinExistence type="inferred from homology"/>
<feature type="compositionally biased region" description="Basic and acidic residues" evidence="17">
    <location>
        <begin position="446"/>
        <end position="456"/>
    </location>
</feature>
<comment type="catalytic activity">
    <reaction evidence="12">
        <text>L-threonyl-[protein] + ATP = O-phospho-L-threonyl-[protein] + ADP + H(+)</text>
        <dbReference type="Rhea" id="RHEA:46608"/>
        <dbReference type="Rhea" id="RHEA-COMP:11060"/>
        <dbReference type="Rhea" id="RHEA-COMP:11605"/>
        <dbReference type="ChEBI" id="CHEBI:15378"/>
        <dbReference type="ChEBI" id="CHEBI:30013"/>
        <dbReference type="ChEBI" id="CHEBI:30616"/>
        <dbReference type="ChEBI" id="CHEBI:61977"/>
        <dbReference type="ChEBI" id="CHEBI:456216"/>
        <dbReference type="EC" id="2.7.11.13"/>
    </reaction>
</comment>
<dbReference type="Pfam" id="PF00130">
    <property type="entry name" value="C1_1"/>
    <property type="match status" value="2"/>
</dbReference>
<evidence type="ECO:0000256" key="3">
    <source>
        <dbReference type="ARBA" id="ARBA00022527"/>
    </source>
</evidence>
<dbReference type="SMART" id="SM00133">
    <property type="entry name" value="S_TK_X"/>
    <property type="match status" value="1"/>
</dbReference>
<dbReference type="InterPro" id="IPR000719">
    <property type="entry name" value="Prot_kinase_dom"/>
</dbReference>
<dbReference type="GO" id="GO:0030447">
    <property type="term" value="P:filamentous growth"/>
    <property type="evidence" value="ECO:0007669"/>
    <property type="project" value="UniProtKB-ARBA"/>
</dbReference>
<dbReference type="SUPFAM" id="SSF49562">
    <property type="entry name" value="C2 domain (Calcium/lipid-binding domain, CaLB)"/>
    <property type="match status" value="1"/>
</dbReference>
<dbReference type="InterPro" id="IPR000008">
    <property type="entry name" value="C2_dom"/>
</dbReference>
<dbReference type="InterPro" id="IPR017892">
    <property type="entry name" value="Pkinase_C"/>
</dbReference>
<dbReference type="GO" id="GO:0007165">
    <property type="term" value="P:signal transduction"/>
    <property type="evidence" value="ECO:0007669"/>
    <property type="project" value="InterPro"/>
</dbReference>
<dbReference type="InterPro" id="IPR015943">
    <property type="entry name" value="WD40/YVTN_repeat-like_dom_sf"/>
</dbReference>
<dbReference type="SMART" id="SM00742">
    <property type="entry name" value="Hr1"/>
    <property type="match status" value="2"/>
</dbReference>
<dbReference type="STRING" id="763406.A0A1E3NKV4"/>
<dbReference type="Gene3D" id="1.10.510.10">
    <property type="entry name" value="Transferase(Phosphotransferase) domain 1"/>
    <property type="match status" value="1"/>
</dbReference>
<feature type="domain" description="Phorbol-ester/DAG-type" evidence="19">
    <location>
        <begin position="1406"/>
        <end position="1456"/>
    </location>
</feature>
<dbReference type="SUPFAM" id="SSF46585">
    <property type="entry name" value="HR1 repeat"/>
    <property type="match status" value="2"/>
</dbReference>
<dbReference type="PROSITE" id="PS50081">
    <property type="entry name" value="ZF_DAG_PE_2"/>
    <property type="match status" value="2"/>
</dbReference>
<evidence type="ECO:0000256" key="12">
    <source>
        <dbReference type="ARBA" id="ARBA00047272"/>
    </source>
</evidence>
<keyword evidence="23" id="KW-1185">Reference proteome</keyword>
<evidence type="ECO:0000256" key="7">
    <source>
        <dbReference type="ARBA" id="ARBA00022741"/>
    </source>
</evidence>
<evidence type="ECO:0000313" key="22">
    <source>
        <dbReference type="EMBL" id="ODQ46716.1"/>
    </source>
</evidence>
<dbReference type="EMBL" id="KV454003">
    <property type="protein sequence ID" value="ODQ46716.1"/>
    <property type="molecule type" value="Genomic_DNA"/>
</dbReference>
<dbReference type="FunFam" id="3.30.60.20:FF:000064">
    <property type="entry name" value="Protein kinase C"/>
    <property type="match status" value="1"/>
</dbReference>
<feature type="region of interest" description="Disordered" evidence="17">
    <location>
        <begin position="989"/>
        <end position="1008"/>
    </location>
</feature>
<feature type="region of interest" description="Disordered" evidence="17">
    <location>
        <begin position="428"/>
        <end position="460"/>
    </location>
</feature>
<evidence type="ECO:0000256" key="17">
    <source>
        <dbReference type="SAM" id="MobiDB-lite"/>
    </source>
</evidence>
<evidence type="ECO:0000256" key="11">
    <source>
        <dbReference type="ARBA" id="ARBA00022840"/>
    </source>
</evidence>
<dbReference type="Pfam" id="PF02185">
    <property type="entry name" value="HR1"/>
    <property type="match status" value="2"/>
</dbReference>
<dbReference type="Pfam" id="PF00069">
    <property type="entry name" value="Pkinase"/>
    <property type="match status" value="1"/>
</dbReference>
<evidence type="ECO:0000259" key="20">
    <source>
        <dbReference type="PROSITE" id="PS51285"/>
    </source>
</evidence>
<dbReference type="PROSITE" id="PS00108">
    <property type="entry name" value="PROTEIN_KINASE_ST"/>
    <property type="match status" value="1"/>
</dbReference>
<dbReference type="Proteomes" id="UP000094455">
    <property type="component" value="Unassembled WGS sequence"/>
</dbReference>
<gene>
    <name evidence="22" type="ORF">PICMEDRAFT_58958</name>
</gene>
<dbReference type="Pfam" id="PF00433">
    <property type="entry name" value="Pkinase_C"/>
    <property type="match status" value="1"/>
</dbReference>
<accession>A0A1E3NKV4</accession>
<evidence type="ECO:0000256" key="5">
    <source>
        <dbReference type="ARBA" id="ARBA00022679"/>
    </source>
</evidence>
<evidence type="ECO:0000256" key="1">
    <source>
        <dbReference type="ARBA" id="ARBA00005490"/>
    </source>
</evidence>
<keyword evidence="4" id="KW-0597">Phosphoprotein</keyword>
<dbReference type="SUPFAM" id="SSF57889">
    <property type="entry name" value="Cysteine-rich domain"/>
    <property type="match status" value="2"/>
</dbReference>
<feature type="region of interest" description="Disordered" evidence="17">
    <location>
        <begin position="1625"/>
        <end position="1649"/>
    </location>
</feature>
<keyword evidence="10" id="KW-0862">Zinc</keyword>